<dbReference type="AlphaFoldDB" id="A0A973A958"/>
<dbReference type="EC" id="1.-.-.-" evidence="3"/>
<dbReference type="Pfam" id="PF01243">
    <property type="entry name" value="PNPOx_N"/>
    <property type="match status" value="1"/>
</dbReference>
<dbReference type="GO" id="GO:0016627">
    <property type="term" value="F:oxidoreductase activity, acting on the CH-CH group of donors"/>
    <property type="evidence" value="ECO:0007669"/>
    <property type="project" value="TreeGrafter"/>
</dbReference>
<dbReference type="InterPro" id="IPR019965">
    <property type="entry name" value="PPOX_F420-dep_Rv2061_put"/>
</dbReference>
<dbReference type="Proteomes" id="UP000754644">
    <property type="component" value="Unassembled WGS sequence"/>
</dbReference>
<comment type="caution">
    <text evidence="3">The sequence shown here is derived from an EMBL/GenBank/DDBJ whole genome shotgun (WGS) entry which is preliminary data.</text>
</comment>
<gene>
    <name evidence="3" type="ORF">HQ497_03655</name>
</gene>
<dbReference type="SUPFAM" id="SSF50475">
    <property type="entry name" value="FMN-binding split barrel"/>
    <property type="match status" value="1"/>
</dbReference>
<evidence type="ECO:0000313" key="3">
    <source>
        <dbReference type="EMBL" id="NQV64441.1"/>
    </source>
</evidence>
<dbReference type="NCBIfam" id="TIGR03666">
    <property type="entry name" value="Rv2061_F420"/>
    <property type="match status" value="1"/>
</dbReference>
<reference evidence="3" key="1">
    <citation type="submission" date="2020-05" db="EMBL/GenBank/DDBJ databases">
        <title>Sulfur intermediates as new biogeochemical hubs in an aquatic model microbial ecosystem.</title>
        <authorList>
            <person name="Vigneron A."/>
        </authorList>
    </citation>
    <scope>NUCLEOTIDE SEQUENCE</scope>
    <source>
        <strain evidence="3">Bin.250</strain>
    </source>
</reference>
<dbReference type="GO" id="GO:0005829">
    <property type="term" value="C:cytosol"/>
    <property type="evidence" value="ECO:0007669"/>
    <property type="project" value="TreeGrafter"/>
</dbReference>
<keyword evidence="1 3" id="KW-0560">Oxidoreductase</keyword>
<protein>
    <submittedName>
        <fullName evidence="3">PPOX class F420-dependent oxidoreductase</fullName>
        <ecNumber evidence="3">1.-.-.-</ecNumber>
    </submittedName>
</protein>
<dbReference type="PANTHER" id="PTHR35176">
    <property type="entry name" value="HEME OXYGENASE HI_0854-RELATED"/>
    <property type="match status" value="1"/>
</dbReference>
<organism evidence="3 4">
    <name type="scientific">SAR86 cluster bacterium</name>
    <dbReference type="NCBI Taxonomy" id="2030880"/>
    <lineage>
        <taxon>Bacteria</taxon>
        <taxon>Pseudomonadati</taxon>
        <taxon>Pseudomonadota</taxon>
        <taxon>Gammaproteobacteria</taxon>
        <taxon>SAR86 cluster</taxon>
    </lineage>
</organism>
<sequence>MDSFSPSTTPYVSLATYRKSGVEVLTPVWVAELDGRYYVFSEAGAGKVKRIRNHPRVRIAACNYSGNVRQGDWLAGEASIVTDSVLIGRVYKQFTNKYGWQMRLTNLLSKIAGRYDQRAMLEITLTDRP</sequence>
<evidence type="ECO:0000256" key="1">
    <source>
        <dbReference type="ARBA" id="ARBA00023002"/>
    </source>
</evidence>
<dbReference type="Gene3D" id="2.30.110.10">
    <property type="entry name" value="Electron Transport, Fmn-binding Protein, Chain A"/>
    <property type="match status" value="1"/>
</dbReference>
<accession>A0A973A958</accession>
<feature type="domain" description="Pyridoxamine 5'-phosphate oxidase N-terminal" evidence="2">
    <location>
        <begin position="10"/>
        <end position="123"/>
    </location>
</feature>
<evidence type="ECO:0000259" key="2">
    <source>
        <dbReference type="Pfam" id="PF01243"/>
    </source>
</evidence>
<dbReference type="InterPro" id="IPR052019">
    <property type="entry name" value="F420H2_bilvrd_red/Heme_oxyg"/>
</dbReference>
<dbReference type="InterPro" id="IPR011576">
    <property type="entry name" value="Pyridox_Oxase_N"/>
</dbReference>
<dbReference type="InterPro" id="IPR012349">
    <property type="entry name" value="Split_barrel_FMN-bd"/>
</dbReference>
<name>A0A973A958_9GAMM</name>
<dbReference type="GO" id="GO:0070967">
    <property type="term" value="F:coenzyme F420 binding"/>
    <property type="evidence" value="ECO:0007669"/>
    <property type="project" value="TreeGrafter"/>
</dbReference>
<evidence type="ECO:0000313" key="4">
    <source>
        <dbReference type="Proteomes" id="UP000754644"/>
    </source>
</evidence>
<dbReference type="EMBL" id="JABMOJ010000131">
    <property type="protein sequence ID" value="NQV64441.1"/>
    <property type="molecule type" value="Genomic_DNA"/>
</dbReference>
<dbReference type="PANTHER" id="PTHR35176:SF11">
    <property type="entry name" value="PYRIDOXAMINE 5'-PHOSPHATE OXIDASE FAMILY PROTEIN"/>
    <property type="match status" value="1"/>
</dbReference>
<proteinExistence type="predicted"/>